<dbReference type="Proteomes" id="UP000679008">
    <property type="component" value="Unassembled WGS sequence"/>
</dbReference>
<dbReference type="Gene3D" id="3.30.1150.10">
    <property type="match status" value="1"/>
</dbReference>
<evidence type="ECO:0000259" key="1">
    <source>
        <dbReference type="Pfam" id="PF03544"/>
    </source>
</evidence>
<evidence type="ECO:0000313" key="2">
    <source>
        <dbReference type="EMBL" id="MBQ0908947.1"/>
    </source>
</evidence>
<name>A0ABS5D4L3_9FLAO</name>
<organism evidence="2 3">
    <name type="scientific">Flavobacterium erciyesense</name>
    <dbReference type="NCBI Taxonomy" id="2825842"/>
    <lineage>
        <taxon>Bacteria</taxon>
        <taxon>Pseudomonadati</taxon>
        <taxon>Bacteroidota</taxon>
        <taxon>Flavobacteriia</taxon>
        <taxon>Flavobacteriales</taxon>
        <taxon>Flavobacteriaceae</taxon>
        <taxon>Flavobacterium</taxon>
    </lineage>
</organism>
<dbReference type="RefSeq" id="WP_210790015.1">
    <property type="nucleotide sequence ID" value="NZ_JAGPXB010000007.1"/>
</dbReference>
<dbReference type="SUPFAM" id="SSF82185">
    <property type="entry name" value="Histone H3 K4-specific methyltransferase SET7/9 N-terminal domain"/>
    <property type="match status" value="1"/>
</dbReference>
<reference evidence="2 3" key="1">
    <citation type="submission" date="2021-04" db="EMBL/GenBank/DDBJ databases">
        <title>Description of novel Flavobacterium sp. F-328.</title>
        <authorList>
            <person name="Saticioglu I.B."/>
        </authorList>
    </citation>
    <scope>NUCLEOTIDE SEQUENCE [LARGE SCALE GENOMIC DNA]</scope>
    <source>
        <strain evidence="2 3">F-328</strain>
    </source>
</reference>
<dbReference type="InterPro" id="IPR011652">
    <property type="entry name" value="MORN_2"/>
</dbReference>
<dbReference type="InterPro" id="IPR037682">
    <property type="entry name" value="TonB_C"/>
</dbReference>
<protein>
    <submittedName>
        <fullName evidence="2">Energy transducer TonB</fullName>
    </submittedName>
</protein>
<keyword evidence="3" id="KW-1185">Reference proteome</keyword>
<accession>A0ABS5D4L3</accession>
<dbReference type="Pfam" id="PF07661">
    <property type="entry name" value="MORN_2"/>
    <property type="match status" value="2"/>
</dbReference>
<proteinExistence type="predicted"/>
<dbReference type="Gene3D" id="2.20.110.10">
    <property type="entry name" value="Histone H3 K4-specific methyltransferase SET7/9 N-terminal domain"/>
    <property type="match status" value="1"/>
</dbReference>
<dbReference type="EMBL" id="JAGPXB010000007">
    <property type="protein sequence ID" value="MBQ0908947.1"/>
    <property type="molecule type" value="Genomic_DNA"/>
</dbReference>
<feature type="domain" description="TonB C-terminal" evidence="1">
    <location>
        <begin position="170"/>
        <end position="229"/>
    </location>
</feature>
<dbReference type="Pfam" id="PF03544">
    <property type="entry name" value="TonB_C"/>
    <property type="match status" value="1"/>
</dbReference>
<gene>
    <name evidence="2" type="ORF">KBJ98_09560</name>
</gene>
<dbReference type="SUPFAM" id="SSF74653">
    <property type="entry name" value="TolA/TonB C-terminal domain"/>
    <property type="match status" value="1"/>
</dbReference>
<sequence length="248" mass="28762">MKIITTAILLFITSFMWAQQKVYFNEDFKELPSQTNATYYTVYEPNGKGTIRTTYYINDSIYSKDYFSNYKKREIDGTSERWYANGKKEYLAIYVKGKQEGPQTRYYESGKIKRVENYKNGEFVDGKCFDENEAEIAFFPYYIKPEFPGGEKAFYDFIASDFKKPNNSIGQVIIGFSVELDGTLNHFEVIKSVNKEIDLAVIKTLARSPKWIPGKIDGKAIVMKYKIPITVESFEGKQSKNVRTKMED</sequence>
<evidence type="ECO:0000313" key="3">
    <source>
        <dbReference type="Proteomes" id="UP000679008"/>
    </source>
</evidence>
<comment type="caution">
    <text evidence="2">The sequence shown here is derived from an EMBL/GenBank/DDBJ whole genome shotgun (WGS) entry which is preliminary data.</text>
</comment>